<dbReference type="GO" id="GO:0046872">
    <property type="term" value="F:metal ion binding"/>
    <property type="evidence" value="ECO:0007669"/>
    <property type="project" value="UniProtKB-KW"/>
</dbReference>
<dbReference type="Pfam" id="PF25597">
    <property type="entry name" value="SH3_retrovirus"/>
    <property type="match status" value="1"/>
</dbReference>
<keyword evidence="2" id="KW-0479">Metal-binding</keyword>
<keyword evidence="6" id="KW-0229">DNA integration</keyword>
<dbReference type="GO" id="GO:0003887">
    <property type="term" value="F:DNA-directed DNA polymerase activity"/>
    <property type="evidence" value="ECO:0007669"/>
    <property type="project" value="UniProtKB-KW"/>
</dbReference>
<dbReference type="AlphaFoldDB" id="A0A8K0DAD0"/>
<evidence type="ECO:0000256" key="6">
    <source>
        <dbReference type="ARBA" id="ARBA00022908"/>
    </source>
</evidence>
<evidence type="ECO:0000256" key="8">
    <source>
        <dbReference type="ARBA" id="ARBA00022932"/>
    </source>
</evidence>
<feature type="domain" description="Integrase catalytic" evidence="11">
    <location>
        <begin position="1"/>
        <end position="124"/>
    </location>
</feature>
<evidence type="ECO:0000259" key="11">
    <source>
        <dbReference type="PROSITE" id="PS50994"/>
    </source>
</evidence>
<keyword evidence="9" id="KW-0233">DNA recombination</keyword>
<dbReference type="GO" id="GO:0004519">
    <property type="term" value="F:endonuclease activity"/>
    <property type="evidence" value="ECO:0007669"/>
    <property type="project" value="UniProtKB-KW"/>
</dbReference>
<evidence type="ECO:0000256" key="2">
    <source>
        <dbReference type="ARBA" id="ARBA00022723"/>
    </source>
</evidence>
<accession>A0A8K0DAD0</accession>
<dbReference type="InterPro" id="IPR039537">
    <property type="entry name" value="Retrotran_Ty1/copia-like"/>
</dbReference>
<evidence type="ECO:0000313" key="12">
    <source>
        <dbReference type="EMBL" id="KAF2900341.1"/>
    </source>
</evidence>
<evidence type="ECO:0000256" key="3">
    <source>
        <dbReference type="ARBA" id="ARBA00022759"/>
    </source>
</evidence>
<dbReference type="InterPro" id="IPR036397">
    <property type="entry name" value="RNaseH_sf"/>
</dbReference>
<evidence type="ECO:0000256" key="9">
    <source>
        <dbReference type="ARBA" id="ARBA00023172"/>
    </source>
</evidence>
<organism evidence="12 13">
    <name type="scientific">Ignelater luminosus</name>
    <name type="common">Cucubano</name>
    <name type="synonym">Pyrophorus luminosus</name>
    <dbReference type="NCBI Taxonomy" id="2038154"/>
    <lineage>
        <taxon>Eukaryota</taxon>
        <taxon>Metazoa</taxon>
        <taxon>Ecdysozoa</taxon>
        <taxon>Arthropoda</taxon>
        <taxon>Hexapoda</taxon>
        <taxon>Insecta</taxon>
        <taxon>Pterygota</taxon>
        <taxon>Neoptera</taxon>
        <taxon>Endopterygota</taxon>
        <taxon>Coleoptera</taxon>
        <taxon>Polyphaga</taxon>
        <taxon>Elateriformia</taxon>
        <taxon>Elateroidea</taxon>
        <taxon>Elateridae</taxon>
        <taxon>Agrypninae</taxon>
        <taxon>Pyrophorini</taxon>
        <taxon>Ignelater</taxon>
    </lineage>
</organism>
<evidence type="ECO:0000256" key="5">
    <source>
        <dbReference type="ARBA" id="ARBA00022842"/>
    </source>
</evidence>
<dbReference type="GO" id="GO:0006310">
    <property type="term" value="P:DNA recombination"/>
    <property type="evidence" value="ECO:0007669"/>
    <property type="project" value="UniProtKB-KW"/>
</dbReference>
<dbReference type="SUPFAM" id="SSF53098">
    <property type="entry name" value="Ribonuclease H-like"/>
    <property type="match status" value="1"/>
</dbReference>
<protein>
    <recommendedName>
        <fullName evidence="11">Integrase catalytic domain-containing protein</fullName>
    </recommendedName>
</protein>
<dbReference type="OrthoDB" id="6754191at2759"/>
<dbReference type="InterPro" id="IPR001584">
    <property type="entry name" value="Integrase_cat-core"/>
</dbReference>
<dbReference type="InterPro" id="IPR012337">
    <property type="entry name" value="RNaseH-like_sf"/>
</dbReference>
<evidence type="ECO:0000256" key="1">
    <source>
        <dbReference type="ARBA" id="ARBA00022722"/>
    </source>
</evidence>
<dbReference type="EMBL" id="VTPC01002252">
    <property type="protein sequence ID" value="KAF2900341.1"/>
    <property type="molecule type" value="Genomic_DNA"/>
</dbReference>
<evidence type="ECO:0000256" key="4">
    <source>
        <dbReference type="ARBA" id="ARBA00022801"/>
    </source>
</evidence>
<dbReference type="PANTHER" id="PTHR42648:SF11">
    <property type="entry name" value="TRANSPOSON TY4-P GAG-POL POLYPROTEIN"/>
    <property type="match status" value="1"/>
</dbReference>
<keyword evidence="8" id="KW-0808">Transferase</keyword>
<evidence type="ECO:0000256" key="10">
    <source>
        <dbReference type="SAM" id="MobiDB-lite"/>
    </source>
</evidence>
<keyword evidence="8" id="KW-0239">DNA-directed DNA polymerase</keyword>
<keyword evidence="7" id="KW-0695">RNA-directed DNA polymerase</keyword>
<proteinExistence type="predicted"/>
<evidence type="ECO:0000256" key="7">
    <source>
        <dbReference type="ARBA" id="ARBA00022918"/>
    </source>
</evidence>
<keyword evidence="5" id="KW-0460">Magnesium</keyword>
<name>A0A8K0DAD0_IGNLU</name>
<reference evidence="12" key="1">
    <citation type="submission" date="2019-08" db="EMBL/GenBank/DDBJ databases">
        <title>The genome of the North American firefly Photinus pyralis.</title>
        <authorList>
            <consortium name="Photinus pyralis genome working group"/>
            <person name="Fallon T.R."/>
            <person name="Sander Lower S.E."/>
            <person name="Weng J.-K."/>
        </authorList>
    </citation>
    <scope>NUCLEOTIDE SEQUENCE</scope>
    <source>
        <strain evidence="12">TRF0915ILg1</strain>
        <tissue evidence="12">Whole body</tissue>
    </source>
</reference>
<keyword evidence="1" id="KW-0540">Nuclease</keyword>
<keyword evidence="13" id="KW-1185">Reference proteome</keyword>
<evidence type="ECO:0000313" key="13">
    <source>
        <dbReference type="Proteomes" id="UP000801492"/>
    </source>
</evidence>
<gene>
    <name evidence="12" type="ORF">ILUMI_05843</name>
</gene>
<dbReference type="Gene3D" id="3.30.420.10">
    <property type="entry name" value="Ribonuclease H-like superfamily/Ribonuclease H"/>
    <property type="match status" value="1"/>
</dbReference>
<sequence length="262" mass="29895">MKYKSETLLNFKAFEAMATAHFGTKISRLRCDQGREYVSKDFVAYCSSIGCQIEHTMRYTASQNGVAEHINYTIFCKVRCMILNANISKTLWSEAVMAAVYIINRSPTVALDKKTPAEMWFDVKPNVQKLKVFGCSAYLRIPKEILKSKLDSRSKKCYMMGHCPNGYRLWDPENDKIIKGFDVKVCENEFFESHKSDEPNLKKKCCCSGGENLCDKNLTGPVVPTVPESIDPFLISNDPVNEEDSVEELPVCRSTRERRKPR</sequence>
<comment type="caution">
    <text evidence="12">The sequence shown here is derived from an EMBL/GenBank/DDBJ whole genome shotgun (WGS) entry which is preliminary data.</text>
</comment>
<keyword evidence="4" id="KW-0378">Hydrolase</keyword>
<dbReference type="GO" id="GO:0016787">
    <property type="term" value="F:hydrolase activity"/>
    <property type="evidence" value="ECO:0007669"/>
    <property type="project" value="UniProtKB-KW"/>
</dbReference>
<dbReference type="GO" id="GO:0003676">
    <property type="term" value="F:nucleic acid binding"/>
    <property type="evidence" value="ECO:0007669"/>
    <property type="project" value="InterPro"/>
</dbReference>
<dbReference type="PROSITE" id="PS50994">
    <property type="entry name" value="INTEGRASE"/>
    <property type="match status" value="1"/>
</dbReference>
<feature type="region of interest" description="Disordered" evidence="10">
    <location>
        <begin position="234"/>
        <end position="262"/>
    </location>
</feature>
<dbReference type="GO" id="GO:0003964">
    <property type="term" value="F:RNA-directed DNA polymerase activity"/>
    <property type="evidence" value="ECO:0007669"/>
    <property type="project" value="UniProtKB-KW"/>
</dbReference>
<dbReference type="InterPro" id="IPR057670">
    <property type="entry name" value="SH3_retrovirus"/>
</dbReference>
<dbReference type="Proteomes" id="UP000801492">
    <property type="component" value="Unassembled WGS sequence"/>
</dbReference>
<keyword evidence="8" id="KW-0548">Nucleotidyltransferase</keyword>
<dbReference type="GO" id="GO:0015074">
    <property type="term" value="P:DNA integration"/>
    <property type="evidence" value="ECO:0007669"/>
    <property type="project" value="UniProtKB-KW"/>
</dbReference>
<keyword evidence="3" id="KW-0255">Endonuclease</keyword>
<dbReference type="PANTHER" id="PTHR42648">
    <property type="entry name" value="TRANSPOSASE, PUTATIVE-RELATED"/>
    <property type="match status" value="1"/>
</dbReference>